<protein>
    <submittedName>
        <fullName evidence="2">Uncharacterized protein</fullName>
    </submittedName>
</protein>
<dbReference type="AlphaFoldDB" id="I1YK08"/>
<dbReference type="EMBL" id="CP003380">
    <property type="protein sequence ID" value="AFJ03251.1"/>
    <property type="molecule type" value="Genomic_DNA"/>
</dbReference>
<evidence type="ECO:0000313" key="3">
    <source>
        <dbReference type="Proteomes" id="UP000009145"/>
    </source>
</evidence>
<dbReference type="Proteomes" id="UP000009145">
    <property type="component" value="Chromosome"/>
</dbReference>
<name>I1YK08_METFJ</name>
<organism evidence="2 3">
    <name type="scientific">Methylophaga frappieri (strain ATCC BAA-2434 / DSM 25690 / JAM7)</name>
    <dbReference type="NCBI Taxonomy" id="754477"/>
    <lineage>
        <taxon>Bacteria</taxon>
        <taxon>Pseudomonadati</taxon>
        <taxon>Pseudomonadota</taxon>
        <taxon>Gammaproteobacteria</taxon>
        <taxon>Thiotrichales</taxon>
        <taxon>Piscirickettsiaceae</taxon>
        <taxon>Methylophaga</taxon>
    </lineage>
</organism>
<feature type="signal peptide" evidence="1">
    <location>
        <begin position="1"/>
        <end position="19"/>
    </location>
</feature>
<dbReference type="STRING" id="754477.Q7C_2115"/>
<evidence type="ECO:0000256" key="1">
    <source>
        <dbReference type="SAM" id="SignalP"/>
    </source>
</evidence>
<gene>
    <name evidence="2" type="ordered locus">Q7C_2115</name>
</gene>
<sequence precursor="true">MNYRYLLATFFSTSLLLSAGGAAWSAEKSIADFVNFAEIPDEDCEKKGGLRIVVQNLHDKEVIDMHLDRFFSDVRQGGRSMFALAPRTQQPLGCSKVFEARQHWELVSAEAVTRDHANARYGEIYGVAISE</sequence>
<feature type="chain" id="PRO_5003654658" evidence="1">
    <location>
        <begin position="20"/>
        <end position="131"/>
    </location>
</feature>
<dbReference type="RefSeq" id="WP_014704670.1">
    <property type="nucleotide sequence ID" value="NC_017856.1"/>
</dbReference>
<dbReference type="HOGENOM" id="CLU_1925109_0_0_6"/>
<evidence type="ECO:0000313" key="2">
    <source>
        <dbReference type="EMBL" id="AFJ03251.1"/>
    </source>
</evidence>
<keyword evidence="1" id="KW-0732">Signal</keyword>
<keyword evidence="3" id="KW-1185">Reference proteome</keyword>
<accession>I1YK08</accession>
<dbReference type="PATRIC" id="fig|754477.3.peg.2080"/>
<proteinExistence type="predicted"/>
<reference evidence="2 3" key="1">
    <citation type="journal article" date="2012" name="J. Bacteriol.">
        <title>Complete genome sequences of Methylophaga sp. strain JAM1 and Methylophaga sp. strain JAM7.</title>
        <authorList>
            <person name="Villeneuve C."/>
            <person name="Martineau C."/>
            <person name="Mauffrey F."/>
            <person name="Villemur R."/>
        </authorList>
    </citation>
    <scope>NUCLEOTIDE SEQUENCE [LARGE SCALE GENOMIC DNA]</scope>
    <source>
        <strain evidence="2 3">JAM7</strain>
    </source>
</reference>
<dbReference type="OrthoDB" id="5609224at2"/>
<dbReference type="KEGG" id="mec:Q7C_2115"/>